<keyword evidence="1" id="KW-1133">Transmembrane helix</keyword>
<dbReference type="EMBL" id="QRCT01000029">
    <property type="protein sequence ID" value="RDU23285.1"/>
    <property type="molecule type" value="Genomic_DNA"/>
</dbReference>
<proteinExistence type="predicted"/>
<feature type="transmembrane region" description="Helical" evidence="1">
    <location>
        <begin position="107"/>
        <end position="123"/>
    </location>
</feature>
<keyword evidence="1" id="KW-0472">Membrane</keyword>
<sequence length="152" mass="17163">METKNQDQEQMKLNEGISVHEEQEDLEIEILDMNDVVPEHKAKKRSKEERAQFDRTTFLIITYSAIVVLFLGELVVGKSMLEIDFPLLAIVLLLNLGIGYLLSEASVFIPIILVILEVVAGLVMKDVKLTTLGAILLIATAMLRKLQKRKEM</sequence>
<name>A0A371AUN6_9FIRM</name>
<accession>A0A371AUN6</accession>
<dbReference type="RefSeq" id="WP_115482101.1">
    <property type="nucleotide sequence ID" value="NZ_QRCT01000029.1"/>
</dbReference>
<reference evidence="2 3" key="1">
    <citation type="submission" date="2018-07" db="EMBL/GenBank/DDBJ databases">
        <title>Anaerosacharophilus polymeroproducens gen. nov. sp. nov., an anaerobic bacterium isolated from salt field.</title>
        <authorList>
            <person name="Kim W."/>
            <person name="Yang S.-H."/>
            <person name="Oh J."/>
            <person name="Lee J.-H."/>
            <person name="Kwon K.K."/>
        </authorList>
    </citation>
    <scope>NUCLEOTIDE SEQUENCE [LARGE SCALE GENOMIC DNA]</scope>
    <source>
        <strain evidence="2 3">MCWD5</strain>
    </source>
</reference>
<comment type="caution">
    <text evidence="2">The sequence shown here is derived from an EMBL/GenBank/DDBJ whole genome shotgun (WGS) entry which is preliminary data.</text>
</comment>
<dbReference type="Proteomes" id="UP000255036">
    <property type="component" value="Unassembled WGS sequence"/>
</dbReference>
<evidence type="ECO:0000313" key="3">
    <source>
        <dbReference type="Proteomes" id="UP000255036"/>
    </source>
</evidence>
<protein>
    <submittedName>
        <fullName evidence="2">Uncharacterized protein</fullName>
    </submittedName>
</protein>
<feature type="transmembrane region" description="Helical" evidence="1">
    <location>
        <begin position="129"/>
        <end position="146"/>
    </location>
</feature>
<gene>
    <name evidence="2" type="ORF">DWV06_10275</name>
</gene>
<organism evidence="2 3">
    <name type="scientific">Anaerosacchariphilus polymeriproducens</name>
    <dbReference type="NCBI Taxonomy" id="1812858"/>
    <lineage>
        <taxon>Bacteria</taxon>
        <taxon>Bacillati</taxon>
        <taxon>Bacillota</taxon>
        <taxon>Clostridia</taxon>
        <taxon>Lachnospirales</taxon>
        <taxon>Lachnospiraceae</taxon>
        <taxon>Anaerosacchariphilus</taxon>
    </lineage>
</organism>
<evidence type="ECO:0000256" key="1">
    <source>
        <dbReference type="SAM" id="Phobius"/>
    </source>
</evidence>
<keyword evidence="3" id="KW-1185">Reference proteome</keyword>
<dbReference type="AlphaFoldDB" id="A0A371AUN6"/>
<feature type="transmembrane region" description="Helical" evidence="1">
    <location>
        <begin position="83"/>
        <end position="102"/>
    </location>
</feature>
<keyword evidence="1" id="KW-0812">Transmembrane</keyword>
<evidence type="ECO:0000313" key="2">
    <source>
        <dbReference type="EMBL" id="RDU23285.1"/>
    </source>
</evidence>
<feature type="transmembrane region" description="Helical" evidence="1">
    <location>
        <begin position="53"/>
        <end position="71"/>
    </location>
</feature>